<gene>
    <name evidence="2" type="ORF">LCGC14_2391340</name>
</gene>
<reference evidence="2" key="1">
    <citation type="journal article" date="2015" name="Nature">
        <title>Complex archaea that bridge the gap between prokaryotes and eukaryotes.</title>
        <authorList>
            <person name="Spang A."/>
            <person name="Saw J.H."/>
            <person name="Jorgensen S.L."/>
            <person name="Zaremba-Niedzwiedzka K."/>
            <person name="Martijn J."/>
            <person name="Lind A.E."/>
            <person name="van Eijk R."/>
            <person name="Schleper C."/>
            <person name="Guy L."/>
            <person name="Ettema T.J."/>
        </authorList>
    </citation>
    <scope>NUCLEOTIDE SEQUENCE</scope>
</reference>
<evidence type="ECO:0000256" key="1">
    <source>
        <dbReference type="SAM" id="Coils"/>
    </source>
</evidence>
<evidence type="ECO:0000313" key="2">
    <source>
        <dbReference type="EMBL" id="KKL26828.1"/>
    </source>
</evidence>
<keyword evidence="1" id="KW-0175">Coiled coil</keyword>
<name>A0A0F9ESM2_9ZZZZ</name>
<feature type="non-terminal residue" evidence="2">
    <location>
        <position position="538"/>
    </location>
</feature>
<sequence>LKNDYILDNGILYFKTSLEDIVYDDHPLSGEKLTPFVFYRINIHIDTVVPHSETFTTTSDRYVEKRIQDVDGTYYTILVPSGTHTTVQTIQTGTYSHPLDVTTDSHAKNALDQATSYLLTDYFNAYTFAATKAHAQAEIDYIFQTTFWSTLISSLILIPITLGGSALAQAFSGAGQFAALGAVAGTFGGVAQASTQSFAVTVAKQLIGAIISVPGEIFEELYIDPLIERFIYSIGGPEELSTFIQSFREAIFGPGGQTLNLDLDIQLQQSIANDISQNTLQSLDSYQQEYLHGQSALSSLISSIDTQSMIQFALSVPGFMFGGLGLGMMAASFGLGNFGIDTYFDNDLKVEALEARFNQFASPLFNLGEKMQKLQAGLKLNNKVPIIKKATMSENAYQEVIQQMQDSIEEALDQFESIANLDNKELESQVQDSFDTSLIPADTSEVMELYDPYFRAVGKTYKKPLQQLDISSKLNLGWIKVWLFKKFGFSKEINFYYKGINLDNLIGTKIIDQNGKTQDVKKYTPLSQILDWLGYSLS</sequence>
<dbReference type="EMBL" id="LAZR01035695">
    <property type="protein sequence ID" value="KKL26828.1"/>
    <property type="molecule type" value="Genomic_DNA"/>
</dbReference>
<feature type="non-terminal residue" evidence="2">
    <location>
        <position position="1"/>
    </location>
</feature>
<comment type="caution">
    <text evidence="2">The sequence shown here is derived from an EMBL/GenBank/DDBJ whole genome shotgun (WGS) entry which is preliminary data.</text>
</comment>
<accession>A0A0F9ESM2</accession>
<feature type="coiled-coil region" evidence="1">
    <location>
        <begin position="394"/>
        <end position="421"/>
    </location>
</feature>
<organism evidence="2">
    <name type="scientific">marine sediment metagenome</name>
    <dbReference type="NCBI Taxonomy" id="412755"/>
    <lineage>
        <taxon>unclassified sequences</taxon>
        <taxon>metagenomes</taxon>
        <taxon>ecological metagenomes</taxon>
    </lineage>
</organism>
<proteinExistence type="predicted"/>
<protein>
    <submittedName>
        <fullName evidence="2">Uncharacterized protein</fullName>
    </submittedName>
</protein>
<dbReference type="AlphaFoldDB" id="A0A0F9ESM2"/>